<dbReference type="OrthoDB" id="165382at2759"/>
<evidence type="ECO:0000313" key="2">
    <source>
        <dbReference type="EMBL" id="KAH6893267.1"/>
    </source>
</evidence>
<sequence length="313" mass="34076">MANPEAILRAVSYHCEDFGRSVIQIDSHHCDQVRSSIFKPFGDGPDAGLGSLDLLPVEILSNICLMLDVSAGFNFSQVNKRSRAIVASIPEYHQVGDHALPALCALLRADIGHHVAITSLQKALLTQDCQSCGYFAGYLFLPTLTKCCFTCIESAGGLSAAPLEKLANEVDMSADQLGEFVPIFHTLSSTNSAASAVRGGRTYLVSERHCIQVLRALGRPEPAPTYFQDMHLPGLGFEASVILPCFSPRTGEIQTGVSCRGCQMAMRIAPSEEAFLLRRLVYTREKFLDHFKVCEHAIHIWAAAQEGKPGIRA</sequence>
<evidence type="ECO:0000259" key="1">
    <source>
        <dbReference type="PROSITE" id="PS50181"/>
    </source>
</evidence>
<dbReference type="AlphaFoldDB" id="A0A9P9ASB6"/>
<reference evidence="2 3" key="1">
    <citation type="journal article" date="2021" name="Nat. Commun.">
        <title>Genetic determinants of endophytism in the Arabidopsis root mycobiome.</title>
        <authorList>
            <person name="Mesny F."/>
            <person name="Miyauchi S."/>
            <person name="Thiergart T."/>
            <person name="Pickel B."/>
            <person name="Atanasova L."/>
            <person name="Karlsson M."/>
            <person name="Huettel B."/>
            <person name="Barry K.W."/>
            <person name="Haridas S."/>
            <person name="Chen C."/>
            <person name="Bauer D."/>
            <person name="Andreopoulos W."/>
            <person name="Pangilinan J."/>
            <person name="LaButti K."/>
            <person name="Riley R."/>
            <person name="Lipzen A."/>
            <person name="Clum A."/>
            <person name="Drula E."/>
            <person name="Henrissat B."/>
            <person name="Kohler A."/>
            <person name="Grigoriev I.V."/>
            <person name="Martin F.M."/>
            <person name="Hacquard S."/>
        </authorList>
    </citation>
    <scope>NUCLEOTIDE SEQUENCE [LARGE SCALE GENOMIC DNA]</scope>
    <source>
        <strain evidence="2 3">MPI-CAGE-CH-0241</strain>
    </source>
</reference>
<organism evidence="2 3">
    <name type="scientific">Thelonectria olida</name>
    <dbReference type="NCBI Taxonomy" id="1576542"/>
    <lineage>
        <taxon>Eukaryota</taxon>
        <taxon>Fungi</taxon>
        <taxon>Dikarya</taxon>
        <taxon>Ascomycota</taxon>
        <taxon>Pezizomycotina</taxon>
        <taxon>Sordariomycetes</taxon>
        <taxon>Hypocreomycetidae</taxon>
        <taxon>Hypocreales</taxon>
        <taxon>Nectriaceae</taxon>
        <taxon>Thelonectria</taxon>
    </lineage>
</organism>
<gene>
    <name evidence="2" type="ORF">B0T10DRAFT_269186</name>
</gene>
<keyword evidence="3" id="KW-1185">Reference proteome</keyword>
<evidence type="ECO:0000313" key="3">
    <source>
        <dbReference type="Proteomes" id="UP000777438"/>
    </source>
</evidence>
<dbReference type="Proteomes" id="UP000777438">
    <property type="component" value="Unassembled WGS sequence"/>
</dbReference>
<dbReference type="InterPro" id="IPR001810">
    <property type="entry name" value="F-box_dom"/>
</dbReference>
<feature type="domain" description="F-box" evidence="1">
    <location>
        <begin position="49"/>
        <end position="95"/>
    </location>
</feature>
<dbReference type="EMBL" id="JAGPYM010000006">
    <property type="protein sequence ID" value="KAH6893267.1"/>
    <property type="molecule type" value="Genomic_DNA"/>
</dbReference>
<accession>A0A9P9ASB6</accession>
<name>A0A9P9ASB6_9HYPO</name>
<proteinExistence type="predicted"/>
<comment type="caution">
    <text evidence="2">The sequence shown here is derived from an EMBL/GenBank/DDBJ whole genome shotgun (WGS) entry which is preliminary data.</text>
</comment>
<protein>
    <submittedName>
        <fullName evidence="2">F-box domain-containing protein</fullName>
    </submittedName>
</protein>
<dbReference type="PROSITE" id="PS50181">
    <property type="entry name" value="FBOX"/>
    <property type="match status" value="1"/>
</dbReference>